<gene>
    <name evidence="1" type="ORF">LMB76_03275</name>
</gene>
<protein>
    <submittedName>
        <fullName evidence="1">Uncharacterized protein</fullName>
    </submittedName>
</protein>
<dbReference type="Proteomes" id="UP001198026">
    <property type="component" value="Unassembled WGS sequence"/>
</dbReference>
<proteinExistence type="predicted"/>
<sequence length="89" mass="9887">MKKFNIDQVEDTNVTLDTVKGLAQTINDLLEDNVSLFTEYPSTHKGVKWQADRLVTKLLALAKATITATTNAQNQIETVAEDFYKGGNK</sequence>
<reference evidence="1" key="1">
    <citation type="submission" date="2021-10" db="EMBL/GenBank/DDBJ databases">
        <title>Evolutionary history and lifestyle of the vertebrate symbiont Limosilactobacillus reuteri.</title>
        <authorList>
            <person name="Zheng J."/>
            <person name="Li F."/>
            <person name="Gaenzle M."/>
            <person name="Walter J."/>
        </authorList>
    </citation>
    <scope>NUCLEOTIDE SEQUENCE</scope>
    <source>
        <strain evidence="1">GQ_1_3_1</strain>
    </source>
</reference>
<evidence type="ECO:0000313" key="1">
    <source>
        <dbReference type="EMBL" id="MCC4477256.1"/>
    </source>
</evidence>
<name>A0AAP2VZ83_LIMRT</name>
<comment type="caution">
    <text evidence="1">The sequence shown here is derived from an EMBL/GenBank/DDBJ whole genome shotgun (WGS) entry which is preliminary data.</text>
</comment>
<evidence type="ECO:0000313" key="2">
    <source>
        <dbReference type="Proteomes" id="UP001198026"/>
    </source>
</evidence>
<accession>A0AAP2VZ83</accession>
<dbReference type="RefSeq" id="WP_099979699.1">
    <property type="nucleotide sequence ID" value="NZ_CP047416.1"/>
</dbReference>
<dbReference type="EMBL" id="JAJGWB010000104">
    <property type="protein sequence ID" value="MCC4477256.1"/>
    <property type="molecule type" value="Genomic_DNA"/>
</dbReference>
<organism evidence="1 2">
    <name type="scientific">Limosilactobacillus reuteri</name>
    <name type="common">Lactobacillus reuteri</name>
    <dbReference type="NCBI Taxonomy" id="1598"/>
    <lineage>
        <taxon>Bacteria</taxon>
        <taxon>Bacillati</taxon>
        <taxon>Bacillota</taxon>
        <taxon>Bacilli</taxon>
        <taxon>Lactobacillales</taxon>
        <taxon>Lactobacillaceae</taxon>
        <taxon>Limosilactobacillus</taxon>
    </lineage>
</organism>
<dbReference type="AlphaFoldDB" id="A0AAP2VZ83"/>